<feature type="binding site" evidence="6">
    <location>
        <position position="103"/>
    </location>
    <ligand>
        <name>FMN</name>
        <dbReference type="ChEBI" id="CHEBI:58210"/>
    </ligand>
</feature>
<dbReference type="InterPro" id="IPR036661">
    <property type="entry name" value="Luciferase-like_sf"/>
</dbReference>
<keyword evidence="3" id="KW-0560">Oxidoreductase</keyword>
<dbReference type="EMBL" id="FMVM01000003">
    <property type="protein sequence ID" value="SCY21262.1"/>
    <property type="molecule type" value="Genomic_DNA"/>
</dbReference>
<dbReference type="Gene3D" id="3.20.20.30">
    <property type="entry name" value="Luciferase-like domain"/>
    <property type="match status" value="1"/>
</dbReference>
<dbReference type="PIRSF" id="PIRSF000337">
    <property type="entry name" value="NTA_MOA"/>
    <property type="match status" value="1"/>
</dbReference>
<name>A0A1G5E2S2_9BACL</name>
<evidence type="ECO:0000256" key="2">
    <source>
        <dbReference type="ARBA" id="ARBA00022643"/>
    </source>
</evidence>
<feature type="binding site" evidence="6">
    <location>
        <position position="157"/>
    </location>
    <ligand>
        <name>FMN</name>
        <dbReference type="ChEBI" id="CHEBI:58210"/>
    </ligand>
</feature>
<keyword evidence="4 8" id="KW-0503">Monooxygenase</keyword>
<dbReference type="GO" id="GO:0016705">
    <property type="term" value="F:oxidoreductase activity, acting on paired donors, with incorporation or reduction of molecular oxygen"/>
    <property type="evidence" value="ECO:0007669"/>
    <property type="project" value="InterPro"/>
</dbReference>
<dbReference type="InterPro" id="IPR011251">
    <property type="entry name" value="Luciferase-like_dom"/>
</dbReference>
<protein>
    <submittedName>
        <fullName evidence="8">Alkanesulfonate monooxygenase</fullName>
    </submittedName>
</protein>
<dbReference type="RefSeq" id="WP_090916791.1">
    <property type="nucleotide sequence ID" value="NZ_FMVM01000003.1"/>
</dbReference>
<reference evidence="9" key="1">
    <citation type="submission" date="2016-10" db="EMBL/GenBank/DDBJ databases">
        <authorList>
            <person name="Varghese N."/>
            <person name="Submissions S."/>
        </authorList>
    </citation>
    <scope>NUCLEOTIDE SEQUENCE [LARGE SCALE GENOMIC DNA]</scope>
    <source>
        <strain evidence="9">BL9</strain>
    </source>
</reference>
<comment type="similarity">
    <text evidence="5">Belongs to the NtaA/SnaA/DszA monooxygenase family.</text>
</comment>
<feature type="domain" description="Luciferase-like" evidence="7">
    <location>
        <begin position="21"/>
        <end position="385"/>
    </location>
</feature>
<dbReference type="Proteomes" id="UP000198538">
    <property type="component" value="Unassembled WGS sequence"/>
</dbReference>
<dbReference type="SUPFAM" id="SSF51679">
    <property type="entry name" value="Bacterial luciferase-like"/>
    <property type="match status" value="1"/>
</dbReference>
<organism evidence="8 9">
    <name type="scientific">Paenibacillus polysaccharolyticus</name>
    <dbReference type="NCBI Taxonomy" id="582692"/>
    <lineage>
        <taxon>Bacteria</taxon>
        <taxon>Bacillati</taxon>
        <taxon>Bacillota</taxon>
        <taxon>Bacilli</taxon>
        <taxon>Bacillales</taxon>
        <taxon>Paenibacillaceae</taxon>
        <taxon>Paenibacillus</taxon>
    </lineage>
</organism>
<proteinExistence type="inferred from homology"/>
<dbReference type="PANTHER" id="PTHR30011:SF16">
    <property type="entry name" value="C2H2 FINGER DOMAIN TRANSCRIPTION FACTOR (EUROFUNG)-RELATED"/>
    <property type="match status" value="1"/>
</dbReference>
<dbReference type="GO" id="GO:0004497">
    <property type="term" value="F:monooxygenase activity"/>
    <property type="evidence" value="ECO:0007669"/>
    <property type="project" value="UniProtKB-KW"/>
</dbReference>
<evidence type="ECO:0000256" key="3">
    <source>
        <dbReference type="ARBA" id="ARBA00023002"/>
    </source>
</evidence>
<dbReference type="STRING" id="582692.SAMN05720606_103132"/>
<dbReference type="InterPro" id="IPR051260">
    <property type="entry name" value="Diverse_substr_monoxygenases"/>
</dbReference>
<dbReference type="PANTHER" id="PTHR30011">
    <property type="entry name" value="ALKANESULFONATE MONOOXYGENASE-RELATED"/>
    <property type="match status" value="1"/>
</dbReference>
<dbReference type="CDD" id="cd01095">
    <property type="entry name" value="Nitrilotriacetate_monoxgenase"/>
    <property type="match status" value="1"/>
</dbReference>
<evidence type="ECO:0000256" key="1">
    <source>
        <dbReference type="ARBA" id="ARBA00022630"/>
    </source>
</evidence>
<evidence type="ECO:0000313" key="9">
    <source>
        <dbReference type="Proteomes" id="UP000198538"/>
    </source>
</evidence>
<keyword evidence="1 6" id="KW-0285">Flavoprotein</keyword>
<dbReference type="Pfam" id="PF00296">
    <property type="entry name" value="Bac_luciferase"/>
    <property type="match status" value="1"/>
</dbReference>
<evidence type="ECO:0000256" key="4">
    <source>
        <dbReference type="ARBA" id="ARBA00023033"/>
    </source>
</evidence>
<keyword evidence="9" id="KW-1185">Reference proteome</keyword>
<dbReference type="InterPro" id="IPR016215">
    <property type="entry name" value="NTA_MOA"/>
</dbReference>
<accession>A0A1G5E2S2</accession>
<dbReference type="NCBIfam" id="TIGR03860">
    <property type="entry name" value="FMN_nitrolo"/>
    <property type="match status" value="1"/>
</dbReference>
<keyword evidence="2 6" id="KW-0288">FMN</keyword>
<evidence type="ECO:0000256" key="6">
    <source>
        <dbReference type="PIRSR" id="PIRSR000337-1"/>
    </source>
</evidence>
<feature type="binding site" evidence="6">
    <location>
        <position position="59"/>
    </location>
    <ligand>
        <name>FMN</name>
        <dbReference type="ChEBI" id="CHEBI:58210"/>
    </ligand>
</feature>
<dbReference type="AlphaFoldDB" id="A0A1G5E2S2"/>
<feature type="binding site" evidence="6">
    <location>
        <position position="227"/>
    </location>
    <ligand>
        <name>FMN</name>
        <dbReference type="ChEBI" id="CHEBI:58210"/>
    </ligand>
</feature>
<gene>
    <name evidence="8" type="ORF">SAMN05720606_103132</name>
</gene>
<evidence type="ECO:0000256" key="5">
    <source>
        <dbReference type="ARBA" id="ARBA00033748"/>
    </source>
</evidence>
<evidence type="ECO:0000313" key="8">
    <source>
        <dbReference type="EMBL" id="SCY21262.1"/>
    </source>
</evidence>
<sequence length="445" mass="50379">MTLFKRQMKLGAFLPAPGHHVAAWRHPNVKPDGGMDFEYYKSLALKAEDGKFDMLFLSDGVGIRTHYKNKDELSRWGRIVQFEPITLLSSLAVVTKNIGLTATSSTTYNEPYHVARKFASLDHLSNGRSGWNVVTSVTDAEAQNFNLERQPSHQTRYKRAREFMQIVTGLWDSWEDDAFLYDKRTGRYFDPDKLHMLNHSGEFFSVRGPLNVTRPLQGYPVIVQAGSSEDGQDFAAQWAEVIFTAHQTIEQAQLFYKDIKKQTLKYNRSPENVLVMPGVFPVIGKTQAEAEEKYAVLQDLVDPQVGLGLLTGLLGDVDISHLPLNSLLPELPETEGSTSRQKLIYEQARDQGLTIQDLYLSVTGARGHRFVMGSPSTIADQLEEWFTNEAADGFNIMPPYLPEGLNDFVDFVVPELQRRGLFRKDYEGRTLRENLGLQRPVNQFA</sequence>
<feature type="binding site" evidence="6">
    <location>
        <position position="228"/>
    </location>
    <ligand>
        <name>FMN</name>
        <dbReference type="ChEBI" id="CHEBI:58210"/>
    </ligand>
</feature>
<feature type="binding site" evidence="6">
    <location>
        <position position="153"/>
    </location>
    <ligand>
        <name>FMN</name>
        <dbReference type="ChEBI" id="CHEBI:58210"/>
    </ligand>
</feature>
<evidence type="ECO:0000259" key="7">
    <source>
        <dbReference type="Pfam" id="PF00296"/>
    </source>
</evidence>